<evidence type="ECO:0000256" key="6">
    <source>
        <dbReference type="ARBA" id="ARBA00022500"/>
    </source>
</evidence>
<dbReference type="NCBIfam" id="TIGR02473">
    <property type="entry name" value="flagell_FliJ"/>
    <property type="match status" value="1"/>
</dbReference>
<evidence type="ECO:0000256" key="4">
    <source>
        <dbReference type="ARBA" id="ARBA00022448"/>
    </source>
</evidence>
<organism evidence="12 13">
    <name type="scientific">Cohnella abietis</name>
    <dbReference type="NCBI Taxonomy" id="2507935"/>
    <lineage>
        <taxon>Bacteria</taxon>
        <taxon>Bacillati</taxon>
        <taxon>Bacillota</taxon>
        <taxon>Bacilli</taxon>
        <taxon>Bacillales</taxon>
        <taxon>Paenibacillaceae</taxon>
        <taxon>Cohnella</taxon>
    </lineage>
</organism>
<accession>A0A3T1D8U9</accession>
<reference evidence="12 13" key="1">
    <citation type="submission" date="2019-01" db="EMBL/GenBank/DDBJ databases">
        <title>Complete genome sequence of Cohnella hallensis HS21 isolated from Korean fir (Abies koreana) rhizospheric soil.</title>
        <authorList>
            <person name="Jiang L."/>
            <person name="Kang S.W."/>
            <person name="Kim S."/>
            <person name="Jung J."/>
            <person name="Kim C.Y."/>
            <person name="Kim D.H."/>
            <person name="Kim S.W."/>
            <person name="Lee J."/>
        </authorList>
    </citation>
    <scope>NUCLEOTIDE SEQUENCE [LARGE SCALE GENOMIC DNA]</scope>
    <source>
        <strain evidence="12 13">HS21</strain>
    </source>
</reference>
<evidence type="ECO:0000256" key="8">
    <source>
        <dbReference type="ARBA" id="ARBA00022927"/>
    </source>
</evidence>
<dbReference type="GO" id="GO:0044781">
    <property type="term" value="P:bacterial-type flagellum organization"/>
    <property type="evidence" value="ECO:0007669"/>
    <property type="project" value="UniProtKB-KW"/>
</dbReference>
<evidence type="ECO:0000256" key="7">
    <source>
        <dbReference type="ARBA" id="ARBA00022795"/>
    </source>
</evidence>
<dbReference type="GO" id="GO:0005886">
    <property type="term" value="C:plasma membrane"/>
    <property type="evidence" value="ECO:0007669"/>
    <property type="project" value="UniProtKB-SubCell"/>
</dbReference>
<gene>
    <name evidence="12" type="ORF">KCTCHS21_38370</name>
</gene>
<sequence length="148" mass="17458">MSFRYPLQKIVDLKGSEKSMAEWEYAAALGILRKEEERLADLRNERRETEQALQEISMKPTPLTSIVLLQRYIDILDERIFKQLEGVRSAEIQVRKCQGHLKDKMVDEKVWVNARDRALERFRIERLAKEQNELDEIAMVRAVASSRR</sequence>
<keyword evidence="10" id="KW-1006">Bacterial flagellum protein export</keyword>
<dbReference type="InterPro" id="IPR053716">
    <property type="entry name" value="Flag_assembly_chemotaxis_eff"/>
</dbReference>
<dbReference type="AlphaFoldDB" id="A0A3T1D8U9"/>
<dbReference type="KEGG" id="cohn:KCTCHS21_38370"/>
<dbReference type="GO" id="GO:0009288">
    <property type="term" value="C:bacterial-type flagellum"/>
    <property type="evidence" value="ECO:0007669"/>
    <property type="project" value="InterPro"/>
</dbReference>
<name>A0A3T1D8U9_9BACL</name>
<evidence type="ECO:0000256" key="3">
    <source>
        <dbReference type="ARBA" id="ARBA00020392"/>
    </source>
</evidence>
<evidence type="ECO:0000256" key="1">
    <source>
        <dbReference type="ARBA" id="ARBA00004413"/>
    </source>
</evidence>
<dbReference type="GO" id="GO:0006935">
    <property type="term" value="P:chemotaxis"/>
    <property type="evidence" value="ECO:0007669"/>
    <property type="project" value="UniProtKB-KW"/>
</dbReference>
<keyword evidence="11" id="KW-0175">Coiled coil</keyword>
<dbReference type="Proteomes" id="UP000289856">
    <property type="component" value="Chromosome"/>
</dbReference>
<dbReference type="EMBL" id="AP019400">
    <property type="protein sequence ID" value="BBI34438.1"/>
    <property type="molecule type" value="Genomic_DNA"/>
</dbReference>
<dbReference type="InterPro" id="IPR012823">
    <property type="entry name" value="Flagell_FliJ"/>
</dbReference>
<proteinExistence type="inferred from homology"/>
<evidence type="ECO:0000256" key="5">
    <source>
        <dbReference type="ARBA" id="ARBA00022475"/>
    </source>
</evidence>
<keyword evidence="9" id="KW-0472">Membrane</keyword>
<comment type="similarity">
    <text evidence="2">Belongs to the FliJ family.</text>
</comment>
<dbReference type="RefSeq" id="WP_130611756.1">
    <property type="nucleotide sequence ID" value="NZ_AP019400.1"/>
</dbReference>
<protein>
    <recommendedName>
        <fullName evidence="3">Flagellar FliJ protein</fullName>
    </recommendedName>
</protein>
<dbReference type="OrthoDB" id="2678901at2"/>
<feature type="coiled-coil region" evidence="11">
    <location>
        <begin position="25"/>
        <end position="59"/>
    </location>
</feature>
<keyword evidence="4" id="KW-0813">Transport</keyword>
<keyword evidence="5" id="KW-1003">Cell membrane</keyword>
<comment type="subcellular location">
    <subcellularLocation>
        <location evidence="1">Cell membrane</location>
        <topology evidence="1">Peripheral membrane protein</topology>
        <orientation evidence="1">Cytoplasmic side</orientation>
    </subcellularLocation>
</comment>
<evidence type="ECO:0000256" key="10">
    <source>
        <dbReference type="ARBA" id="ARBA00023225"/>
    </source>
</evidence>
<keyword evidence="8" id="KW-0653">Protein transport</keyword>
<evidence type="ECO:0000313" key="12">
    <source>
        <dbReference type="EMBL" id="BBI34438.1"/>
    </source>
</evidence>
<keyword evidence="7" id="KW-1005">Bacterial flagellum biogenesis</keyword>
<evidence type="ECO:0000256" key="2">
    <source>
        <dbReference type="ARBA" id="ARBA00010004"/>
    </source>
</evidence>
<dbReference type="Gene3D" id="1.10.287.1700">
    <property type="match status" value="1"/>
</dbReference>
<evidence type="ECO:0000256" key="11">
    <source>
        <dbReference type="SAM" id="Coils"/>
    </source>
</evidence>
<dbReference type="GO" id="GO:0015031">
    <property type="term" value="P:protein transport"/>
    <property type="evidence" value="ECO:0007669"/>
    <property type="project" value="UniProtKB-KW"/>
</dbReference>
<keyword evidence="13" id="KW-1185">Reference proteome</keyword>
<evidence type="ECO:0000313" key="13">
    <source>
        <dbReference type="Proteomes" id="UP000289856"/>
    </source>
</evidence>
<keyword evidence="6" id="KW-0145">Chemotaxis</keyword>
<evidence type="ECO:0000256" key="9">
    <source>
        <dbReference type="ARBA" id="ARBA00023136"/>
    </source>
</evidence>
<dbReference type="GO" id="GO:0071973">
    <property type="term" value="P:bacterial-type flagellum-dependent cell motility"/>
    <property type="evidence" value="ECO:0007669"/>
    <property type="project" value="InterPro"/>
</dbReference>
<dbReference type="Pfam" id="PF02050">
    <property type="entry name" value="FliJ"/>
    <property type="match status" value="1"/>
</dbReference>